<evidence type="ECO:0000259" key="10">
    <source>
        <dbReference type="PROSITE" id="PS51741"/>
    </source>
</evidence>
<dbReference type="SUPFAM" id="SSF50044">
    <property type="entry name" value="SH3-domain"/>
    <property type="match status" value="1"/>
</dbReference>
<dbReference type="AlphaFoldDB" id="A0A673WU48"/>
<feature type="region of interest" description="Disordered" evidence="7">
    <location>
        <begin position="675"/>
        <end position="702"/>
    </location>
</feature>
<evidence type="ECO:0000313" key="12">
    <source>
        <dbReference type="Proteomes" id="UP000472277"/>
    </source>
</evidence>
<evidence type="ECO:0000256" key="1">
    <source>
        <dbReference type="ARBA" id="ARBA00022443"/>
    </source>
</evidence>
<reference evidence="11" key="1">
    <citation type="submission" date="2025-08" db="UniProtKB">
        <authorList>
            <consortium name="Ensembl"/>
        </authorList>
    </citation>
    <scope>IDENTIFICATION</scope>
</reference>
<dbReference type="InterPro" id="IPR000198">
    <property type="entry name" value="RhoGAP_dom"/>
</dbReference>
<dbReference type="Gene3D" id="1.20.1270.60">
    <property type="entry name" value="Arfaptin homology (AH) domain/BAR domain"/>
    <property type="match status" value="1"/>
</dbReference>
<dbReference type="SMART" id="SM00055">
    <property type="entry name" value="FCH"/>
    <property type="match status" value="1"/>
</dbReference>
<keyword evidence="12" id="KW-1185">Reference proteome</keyword>
<dbReference type="InterPro" id="IPR051627">
    <property type="entry name" value="SLIT-ROBO_RhoGAP"/>
</dbReference>
<dbReference type="SMART" id="SM00324">
    <property type="entry name" value="RhoGAP"/>
    <property type="match status" value="1"/>
</dbReference>
<evidence type="ECO:0000256" key="4">
    <source>
        <dbReference type="PROSITE-ProRule" id="PRU00192"/>
    </source>
</evidence>
<evidence type="ECO:0000259" key="9">
    <source>
        <dbReference type="PROSITE" id="PS50238"/>
    </source>
</evidence>
<dbReference type="InterPro" id="IPR031160">
    <property type="entry name" value="F_BAR_dom"/>
</dbReference>
<reference evidence="11" key="2">
    <citation type="submission" date="2025-09" db="UniProtKB">
        <authorList>
            <consortium name="Ensembl"/>
        </authorList>
    </citation>
    <scope>IDENTIFICATION</scope>
</reference>
<evidence type="ECO:0000313" key="11">
    <source>
        <dbReference type="Ensembl" id="ENSSTUP00000012653.1"/>
    </source>
</evidence>
<dbReference type="PROSITE" id="PS50002">
    <property type="entry name" value="SH3"/>
    <property type="match status" value="1"/>
</dbReference>
<feature type="compositionally biased region" description="Acidic residues" evidence="7">
    <location>
        <begin position="683"/>
        <end position="702"/>
    </location>
</feature>
<dbReference type="InterPro" id="IPR027267">
    <property type="entry name" value="AH/BAR_dom_sf"/>
</dbReference>
<dbReference type="Pfam" id="PF00611">
    <property type="entry name" value="FCH"/>
    <property type="match status" value="1"/>
</dbReference>
<feature type="coiled-coil region" evidence="6">
    <location>
        <begin position="339"/>
        <end position="366"/>
    </location>
</feature>
<evidence type="ECO:0000256" key="6">
    <source>
        <dbReference type="SAM" id="Coils"/>
    </source>
</evidence>
<dbReference type="Ensembl" id="ENSSTUT00000013390.1">
    <property type="protein sequence ID" value="ENSSTUP00000012653.1"/>
    <property type="gene ID" value="ENSSTUG00000004688.1"/>
</dbReference>
<proteinExistence type="predicted"/>
<dbReference type="CDD" id="cd04383">
    <property type="entry name" value="RhoGAP_srGAP"/>
    <property type="match status" value="1"/>
</dbReference>
<dbReference type="SUPFAM" id="SSF48350">
    <property type="entry name" value="GTPase activation domain, GAP"/>
    <property type="match status" value="1"/>
</dbReference>
<dbReference type="PROSITE" id="PS50238">
    <property type="entry name" value="RHOGAP"/>
    <property type="match status" value="1"/>
</dbReference>
<evidence type="ECO:0000256" key="3">
    <source>
        <dbReference type="ARBA" id="ARBA00023054"/>
    </source>
</evidence>
<dbReference type="Pfam" id="PF00018">
    <property type="entry name" value="SH3_1"/>
    <property type="match status" value="1"/>
</dbReference>
<accession>A0A673WU48</accession>
<keyword evidence="2" id="KW-0343">GTPase activation</keyword>
<protein>
    <submittedName>
        <fullName evidence="11">SLIT-ROBO Rho GTPase activating protein 1b</fullName>
    </submittedName>
</protein>
<dbReference type="GeneTree" id="ENSGT00950000182824"/>
<evidence type="ECO:0000256" key="5">
    <source>
        <dbReference type="PROSITE-ProRule" id="PRU01077"/>
    </source>
</evidence>
<dbReference type="GO" id="GO:0005096">
    <property type="term" value="F:GTPase activator activity"/>
    <property type="evidence" value="ECO:0007669"/>
    <property type="project" value="UniProtKB-KW"/>
</dbReference>
<feature type="region of interest" description="Disordered" evidence="7">
    <location>
        <begin position="781"/>
        <end position="841"/>
    </location>
</feature>
<feature type="compositionally biased region" description="Polar residues" evidence="7">
    <location>
        <begin position="801"/>
        <end position="841"/>
    </location>
</feature>
<dbReference type="InterPro" id="IPR001060">
    <property type="entry name" value="FCH_dom"/>
</dbReference>
<name>A0A673WU48_SALTR</name>
<keyword evidence="1 4" id="KW-0728">SH3 domain</keyword>
<evidence type="ECO:0000256" key="2">
    <source>
        <dbReference type="ARBA" id="ARBA00022468"/>
    </source>
</evidence>
<feature type="compositionally biased region" description="Polar residues" evidence="7">
    <location>
        <begin position="781"/>
        <end position="792"/>
    </location>
</feature>
<evidence type="ECO:0000259" key="8">
    <source>
        <dbReference type="PROSITE" id="PS50002"/>
    </source>
</evidence>
<dbReference type="Gene3D" id="1.10.555.10">
    <property type="entry name" value="Rho GTPase activation protein"/>
    <property type="match status" value="1"/>
</dbReference>
<dbReference type="PANTHER" id="PTHR14166">
    <property type="entry name" value="SLIT-ROBO RHO GTPASE ACTIVATING PROTEIN"/>
    <property type="match status" value="1"/>
</dbReference>
<dbReference type="Gene3D" id="2.30.30.40">
    <property type="entry name" value="SH3 Domains"/>
    <property type="match status" value="1"/>
</dbReference>
<dbReference type="SMART" id="SM00326">
    <property type="entry name" value="SH3"/>
    <property type="match status" value="1"/>
</dbReference>
<organism evidence="11 12">
    <name type="scientific">Salmo trutta</name>
    <name type="common">Brown trout</name>
    <dbReference type="NCBI Taxonomy" id="8032"/>
    <lineage>
        <taxon>Eukaryota</taxon>
        <taxon>Metazoa</taxon>
        <taxon>Chordata</taxon>
        <taxon>Craniata</taxon>
        <taxon>Vertebrata</taxon>
        <taxon>Euteleostomi</taxon>
        <taxon>Actinopterygii</taxon>
        <taxon>Neopterygii</taxon>
        <taxon>Teleostei</taxon>
        <taxon>Protacanthopterygii</taxon>
        <taxon>Salmoniformes</taxon>
        <taxon>Salmonidae</taxon>
        <taxon>Salmoninae</taxon>
        <taxon>Salmo</taxon>
    </lineage>
</organism>
<keyword evidence="3 5" id="KW-0175">Coiled coil</keyword>
<dbReference type="Proteomes" id="UP000472277">
    <property type="component" value="Chromosome 8"/>
</dbReference>
<feature type="domain" description="Rho-GAP" evidence="9">
    <location>
        <begin position="470"/>
        <end position="653"/>
    </location>
</feature>
<feature type="domain" description="SH3" evidence="8">
    <location>
        <begin position="700"/>
        <end position="759"/>
    </location>
</feature>
<dbReference type="InterPro" id="IPR001452">
    <property type="entry name" value="SH3_domain"/>
</dbReference>
<dbReference type="PROSITE" id="PS51741">
    <property type="entry name" value="F_BAR"/>
    <property type="match status" value="1"/>
</dbReference>
<dbReference type="InterPro" id="IPR036028">
    <property type="entry name" value="SH3-like_dom_sf"/>
</dbReference>
<sequence length="904" mass="102816">MSVEVWFRVCVCISVSMSVQGNVRAQLVEQQRCLEQQTEMRVQLLQDLQDFFRKKAEIETEYSRNLEKLAERFMAKTRSTKDHQQYKKDQNLLSPVNCWYLLLNQVRRESKDHATLSDLYLNNVITRLTHISDDSARLLKRSKEITFQLQEDLMKLLNELYTVMKTYHMYHGETLNAETKLRDAERQSNFYFLLTLLSRSLLPLSAPTLSLSLSLSLQRKAKYSENKLKSLKARNEYLLTMEATNSSVFKYYIHDLPDIIDCCDLGYHSSLSRALKTYLSAELSLEASRRTGLEVLEGAVEGLDPSRDRQRLLGLYPTAFCPPPRFSFQPHMGDPPQVQAELTSRLQQLQSRLSTLKIENEEVKKTSGATFTTLQDMTVLDDYDVSQSFTHSPSSESVKSSVSDGYLNKPSLAKRRANQQETELFYFTKFREYLEGSNLISKLQAKHDLLKKAMAEGNVSTVPPAACVCVWLASGGSIPLLVESCIRYINLHGLQHQGIFRVSGSQVEVNDIKNSFERGNDPLIDEENNHDINSVAGVLKLYFRGLENPLFPKERFNDLISCVRIESLYDRAQCIRKILLGVPRATLVVMRYLFAFLNHLSQYSDENMMDAGNLAIVFGPTLLPTPDALDQVACQAHVNEVIKTVILHHDNIFPDPPEVPGPVYEKCMTGDQYCESPFSEPGGEAEPDGGTETQTSEEEGEAVEAVARFDYTGRSGRELSFKKGVTLQLFQRASHDWWEGRLNGTHGLVPHQYITLKDRQVLFNTDWLVRGAVWCFRPDSASTVDSDSGSTSNDDKRARSELSSPTDRQPETYNRSVVRSPETYNRSVVRSPETYNRSVVRSPETYNRSVVKSPETYNRSVVRSPETYNRSVVRSPETYNRSVVRSPETYNSSVVNAQQTTTDL</sequence>
<feature type="domain" description="F-BAR" evidence="10">
    <location>
        <begin position="17"/>
        <end position="308"/>
    </location>
</feature>
<dbReference type="Pfam" id="PF00620">
    <property type="entry name" value="RhoGAP"/>
    <property type="match status" value="1"/>
</dbReference>
<evidence type="ECO:0000256" key="7">
    <source>
        <dbReference type="SAM" id="MobiDB-lite"/>
    </source>
</evidence>
<gene>
    <name evidence="11" type="primary">LOC115198692</name>
</gene>
<dbReference type="SUPFAM" id="SSF103657">
    <property type="entry name" value="BAR/IMD domain-like"/>
    <property type="match status" value="1"/>
</dbReference>
<dbReference type="GO" id="GO:0007165">
    <property type="term" value="P:signal transduction"/>
    <property type="evidence" value="ECO:0007669"/>
    <property type="project" value="InterPro"/>
</dbReference>
<dbReference type="InterPro" id="IPR008936">
    <property type="entry name" value="Rho_GTPase_activation_prot"/>
</dbReference>